<feature type="domain" description="Peptidase M50" evidence="13">
    <location>
        <begin position="66"/>
        <end position="191"/>
    </location>
</feature>
<accession>A0A7T0PVB1</accession>
<evidence type="ECO:0000256" key="4">
    <source>
        <dbReference type="ARBA" id="ARBA00022670"/>
    </source>
</evidence>
<comment type="similarity">
    <text evidence="3">Belongs to the peptidase M50B family.</text>
</comment>
<keyword evidence="11 12" id="KW-0472">Membrane</keyword>
<organism evidence="14 15">
    <name type="scientific">Actinomyces respiraculi</name>
    <dbReference type="NCBI Taxonomy" id="2744574"/>
    <lineage>
        <taxon>Bacteria</taxon>
        <taxon>Bacillati</taxon>
        <taxon>Actinomycetota</taxon>
        <taxon>Actinomycetes</taxon>
        <taxon>Actinomycetales</taxon>
        <taxon>Actinomycetaceae</taxon>
        <taxon>Actinomyces</taxon>
    </lineage>
</organism>
<proteinExistence type="inferred from homology"/>
<evidence type="ECO:0000313" key="15">
    <source>
        <dbReference type="Proteomes" id="UP000594637"/>
    </source>
</evidence>
<evidence type="ECO:0000256" key="5">
    <source>
        <dbReference type="ARBA" id="ARBA00022692"/>
    </source>
</evidence>
<keyword evidence="8" id="KW-0862">Zinc</keyword>
<evidence type="ECO:0000313" key="14">
    <source>
        <dbReference type="EMBL" id="QPL04509.1"/>
    </source>
</evidence>
<comment type="cofactor">
    <cofactor evidence="1">
        <name>Zn(2+)</name>
        <dbReference type="ChEBI" id="CHEBI:29105"/>
    </cofactor>
</comment>
<keyword evidence="4 14" id="KW-0645">Protease</keyword>
<dbReference type="Proteomes" id="UP000594637">
    <property type="component" value="Chromosome"/>
</dbReference>
<evidence type="ECO:0000256" key="12">
    <source>
        <dbReference type="SAM" id="Phobius"/>
    </source>
</evidence>
<feature type="transmembrane region" description="Helical" evidence="12">
    <location>
        <begin position="52"/>
        <end position="75"/>
    </location>
</feature>
<dbReference type="GO" id="GO:0046872">
    <property type="term" value="F:metal ion binding"/>
    <property type="evidence" value="ECO:0007669"/>
    <property type="project" value="UniProtKB-KW"/>
</dbReference>
<dbReference type="EMBL" id="CP063989">
    <property type="protein sequence ID" value="QPL04509.1"/>
    <property type="molecule type" value="Genomic_DNA"/>
</dbReference>
<evidence type="ECO:0000259" key="13">
    <source>
        <dbReference type="Pfam" id="PF02163"/>
    </source>
</evidence>
<keyword evidence="10" id="KW-0482">Metalloprotease</keyword>
<sequence length="374" mass="38983">MTPTQRPARTSTQGWVLGTVGGAPIVVAPTSLLLGLLLAGSWLPTVRSYLGALGWVAVVGVVVLTVMGVAVSILLHELAHGLTGTLLGRRPVLYQLHLWGGRTTFGPATNWRPWKDMLTSLAGPVTNLVLWALCRGAFSVLSLALPLGISFTLWALSWVNLALAVFNALPGLPLDGGHALAALVEQLSGRRRLGLQVAAWGGLGVVALIAWYWVLRPLLLVHRQPDAFDLMIVVLVAWPIASTCWTVLGLGGRNRAAASLDLRGLLQPVATVGATATVSRVHAVLSDGARLVLVSDGARLLGTIDAVGLEELGPLDEHVATAGQVCTALPARAVTTQVVGEQAAAALQAARSVSRWLLVVESGSVLGAVPTGAR</sequence>
<dbReference type="GO" id="GO:0016020">
    <property type="term" value="C:membrane"/>
    <property type="evidence" value="ECO:0007669"/>
    <property type="project" value="UniProtKB-SubCell"/>
</dbReference>
<dbReference type="KEGG" id="arep:ID810_06730"/>
<keyword evidence="9 12" id="KW-1133">Transmembrane helix</keyword>
<keyword evidence="6" id="KW-0479">Metal-binding</keyword>
<keyword evidence="5 12" id="KW-0812">Transmembrane</keyword>
<keyword evidence="7" id="KW-0378">Hydrolase</keyword>
<evidence type="ECO:0000256" key="9">
    <source>
        <dbReference type="ARBA" id="ARBA00022989"/>
    </source>
</evidence>
<protein>
    <submittedName>
        <fullName evidence="14">Site-2 protease family protein</fullName>
    </submittedName>
</protein>
<feature type="transmembrane region" description="Helical" evidence="12">
    <location>
        <begin position="227"/>
        <end position="250"/>
    </location>
</feature>
<evidence type="ECO:0000256" key="1">
    <source>
        <dbReference type="ARBA" id="ARBA00001947"/>
    </source>
</evidence>
<reference evidence="14 15" key="1">
    <citation type="submission" date="2020-11" db="EMBL/GenBank/DDBJ databases">
        <title>Actinomyces sp. ZJ750.</title>
        <authorList>
            <person name="Zhou J."/>
        </authorList>
    </citation>
    <scope>NUCLEOTIDE SEQUENCE [LARGE SCALE GENOMIC DNA]</scope>
    <source>
        <strain evidence="14 15">ZJ750</strain>
    </source>
</reference>
<evidence type="ECO:0000256" key="2">
    <source>
        <dbReference type="ARBA" id="ARBA00004141"/>
    </source>
</evidence>
<feature type="transmembrane region" description="Helical" evidence="12">
    <location>
        <begin position="15"/>
        <end position="40"/>
    </location>
</feature>
<dbReference type="PANTHER" id="PTHR39188">
    <property type="entry name" value="MEMBRANE-ASSOCIATED ZINC METALLOPROTEASE M50B"/>
    <property type="match status" value="1"/>
</dbReference>
<dbReference type="RefSeq" id="WP_166854898.1">
    <property type="nucleotide sequence ID" value="NZ_CP063989.1"/>
</dbReference>
<feature type="transmembrane region" description="Helical" evidence="12">
    <location>
        <begin position="193"/>
        <end position="215"/>
    </location>
</feature>
<keyword evidence="15" id="KW-1185">Reference proteome</keyword>
<dbReference type="Pfam" id="PF02163">
    <property type="entry name" value="Peptidase_M50"/>
    <property type="match status" value="1"/>
</dbReference>
<evidence type="ECO:0000256" key="7">
    <source>
        <dbReference type="ARBA" id="ARBA00022801"/>
    </source>
</evidence>
<comment type="subcellular location">
    <subcellularLocation>
        <location evidence="2">Membrane</location>
        <topology evidence="2">Multi-pass membrane protein</topology>
    </subcellularLocation>
</comment>
<dbReference type="InterPro" id="IPR008915">
    <property type="entry name" value="Peptidase_M50"/>
</dbReference>
<dbReference type="GO" id="GO:0008237">
    <property type="term" value="F:metallopeptidase activity"/>
    <property type="evidence" value="ECO:0007669"/>
    <property type="project" value="UniProtKB-KW"/>
</dbReference>
<evidence type="ECO:0000256" key="3">
    <source>
        <dbReference type="ARBA" id="ARBA00007931"/>
    </source>
</evidence>
<name>A0A7T0PVB1_9ACTO</name>
<gene>
    <name evidence="14" type="ORF">ID810_06730</name>
</gene>
<dbReference type="PANTHER" id="PTHR39188:SF3">
    <property type="entry name" value="STAGE IV SPORULATION PROTEIN FB"/>
    <property type="match status" value="1"/>
</dbReference>
<evidence type="ECO:0000256" key="6">
    <source>
        <dbReference type="ARBA" id="ARBA00022723"/>
    </source>
</evidence>
<evidence type="ECO:0000256" key="10">
    <source>
        <dbReference type="ARBA" id="ARBA00023049"/>
    </source>
</evidence>
<evidence type="ECO:0000256" key="8">
    <source>
        <dbReference type="ARBA" id="ARBA00022833"/>
    </source>
</evidence>
<dbReference type="AlphaFoldDB" id="A0A7T0PVB1"/>
<evidence type="ECO:0000256" key="11">
    <source>
        <dbReference type="ARBA" id="ARBA00023136"/>
    </source>
</evidence>
<dbReference type="GO" id="GO:0006508">
    <property type="term" value="P:proteolysis"/>
    <property type="evidence" value="ECO:0007669"/>
    <property type="project" value="UniProtKB-KW"/>
</dbReference>